<dbReference type="PANTHER" id="PTHR30055">
    <property type="entry name" value="HTH-TYPE TRANSCRIPTIONAL REGULATOR RUTR"/>
    <property type="match status" value="1"/>
</dbReference>
<keyword evidence="8" id="KW-1185">Reference proteome</keyword>
<dbReference type="Pfam" id="PF00440">
    <property type="entry name" value="TetR_N"/>
    <property type="match status" value="1"/>
</dbReference>
<dbReference type="InterPro" id="IPR009057">
    <property type="entry name" value="Homeodomain-like_sf"/>
</dbReference>
<accession>A0ABU2GSC5</accession>
<feature type="compositionally biased region" description="Polar residues" evidence="5">
    <location>
        <begin position="1"/>
        <end position="12"/>
    </location>
</feature>
<evidence type="ECO:0000256" key="2">
    <source>
        <dbReference type="ARBA" id="ARBA00023125"/>
    </source>
</evidence>
<name>A0ABU2GSC5_9ACTN</name>
<dbReference type="EMBL" id="JAVLUS010000008">
    <property type="protein sequence ID" value="MDS1114361.1"/>
    <property type="molecule type" value="Genomic_DNA"/>
</dbReference>
<reference evidence="7 8" key="1">
    <citation type="submission" date="2023-08" db="EMBL/GenBank/DDBJ databases">
        <title>Bioegradation of LLDPE and BLDPE plastic by marine bacteria from coast plastic debris.</title>
        <authorList>
            <person name="Rong Z."/>
        </authorList>
    </citation>
    <scope>NUCLEOTIDE SEQUENCE [LARGE SCALE GENOMIC DNA]</scope>
    <source>
        <strain evidence="7 8">Z-2</strain>
    </source>
</reference>
<sequence>MGTSDQPASAATATRRGYDSALRRSHAEQTRAQILDAATRLFSERGWAVGMREIAAEADVSFETVYAKFGSKTKLFLTAFDVAVVGDDQPVALARRPEFAALSAGDRHERAAAAAALATDIYGRTSGLHRALREGASFDPDLASRLVEARRRQRSDVRAAGEAVAGRRLDGDEAEGLWAVISTEVYDLLVHDAGWTHARYREWLADATLRLLGPD</sequence>
<keyword evidence="2 4" id="KW-0238">DNA-binding</keyword>
<keyword evidence="3" id="KW-0804">Transcription</keyword>
<protein>
    <submittedName>
        <fullName evidence="7">Helix-turn-helix domain-containing protein</fullName>
    </submittedName>
</protein>
<keyword evidence="1" id="KW-0805">Transcription regulation</keyword>
<dbReference type="PRINTS" id="PR00455">
    <property type="entry name" value="HTHTETR"/>
</dbReference>
<evidence type="ECO:0000256" key="1">
    <source>
        <dbReference type="ARBA" id="ARBA00023015"/>
    </source>
</evidence>
<evidence type="ECO:0000256" key="5">
    <source>
        <dbReference type="SAM" id="MobiDB-lite"/>
    </source>
</evidence>
<dbReference type="PANTHER" id="PTHR30055:SF234">
    <property type="entry name" value="HTH-TYPE TRANSCRIPTIONAL REGULATOR BETI"/>
    <property type="match status" value="1"/>
</dbReference>
<dbReference type="InterPro" id="IPR050109">
    <property type="entry name" value="HTH-type_TetR-like_transc_reg"/>
</dbReference>
<dbReference type="InterPro" id="IPR001647">
    <property type="entry name" value="HTH_TetR"/>
</dbReference>
<feature type="DNA-binding region" description="H-T-H motif" evidence="4">
    <location>
        <begin position="50"/>
        <end position="69"/>
    </location>
</feature>
<evidence type="ECO:0000256" key="4">
    <source>
        <dbReference type="PROSITE-ProRule" id="PRU00335"/>
    </source>
</evidence>
<proteinExistence type="predicted"/>
<organism evidence="7 8">
    <name type="scientific">Gordonia westfalica</name>
    <dbReference type="NCBI Taxonomy" id="158898"/>
    <lineage>
        <taxon>Bacteria</taxon>
        <taxon>Bacillati</taxon>
        <taxon>Actinomycetota</taxon>
        <taxon>Actinomycetes</taxon>
        <taxon>Mycobacteriales</taxon>
        <taxon>Gordoniaceae</taxon>
        <taxon>Gordonia</taxon>
    </lineage>
</organism>
<feature type="region of interest" description="Disordered" evidence="5">
    <location>
        <begin position="1"/>
        <end position="24"/>
    </location>
</feature>
<gene>
    <name evidence="7" type="ORF">RD149_11350</name>
</gene>
<dbReference type="RefSeq" id="WP_310950517.1">
    <property type="nucleotide sequence ID" value="NZ_JAVLUS010000008.1"/>
</dbReference>
<evidence type="ECO:0000259" key="6">
    <source>
        <dbReference type="PROSITE" id="PS50977"/>
    </source>
</evidence>
<dbReference type="SUPFAM" id="SSF46689">
    <property type="entry name" value="Homeodomain-like"/>
    <property type="match status" value="1"/>
</dbReference>
<evidence type="ECO:0000313" key="7">
    <source>
        <dbReference type="EMBL" id="MDS1114361.1"/>
    </source>
</evidence>
<comment type="caution">
    <text evidence="7">The sequence shown here is derived from an EMBL/GenBank/DDBJ whole genome shotgun (WGS) entry which is preliminary data.</text>
</comment>
<evidence type="ECO:0000313" key="8">
    <source>
        <dbReference type="Proteomes" id="UP001265083"/>
    </source>
</evidence>
<dbReference type="PROSITE" id="PS50977">
    <property type="entry name" value="HTH_TETR_2"/>
    <property type="match status" value="1"/>
</dbReference>
<evidence type="ECO:0000256" key="3">
    <source>
        <dbReference type="ARBA" id="ARBA00023163"/>
    </source>
</evidence>
<dbReference type="Proteomes" id="UP001265083">
    <property type="component" value="Unassembled WGS sequence"/>
</dbReference>
<feature type="domain" description="HTH tetR-type" evidence="6">
    <location>
        <begin position="28"/>
        <end position="87"/>
    </location>
</feature>
<dbReference type="Gene3D" id="1.10.357.10">
    <property type="entry name" value="Tetracycline Repressor, domain 2"/>
    <property type="match status" value="1"/>
</dbReference>